<dbReference type="SUPFAM" id="SSF101690">
    <property type="entry name" value="PAZ domain"/>
    <property type="match status" value="1"/>
</dbReference>
<feature type="domain" description="PAZ" evidence="1">
    <location>
        <begin position="49"/>
        <end position="162"/>
    </location>
</feature>
<gene>
    <name evidence="2" type="primary">A01p027580.1_BraROA</name>
    <name evidence="2" type="ORF">IGI04_002567</name>
</gene>
<dbReference type="EMBL" id="JADBGQ010000001">
    <property type="protein sequence ID" value="KAG5415000.1"/>
    <property type="molecule type" value="Genomic_DNA"/>
</dbReference>
<dbReference type="PANTHER" id="PTHR22891">
    <property type="entry name" value="EUKARYOTIC TRANSLATION INITIATION FACTOR 2C"/>
    <property type="match status" value="1"/>
</dbReference>
<keyword evidence="3" id="KW-1185">Reference proteome</keyword>
<dbReference type="PROSITE" id="PS50821">
    <property type="entry name" value="PAZ"/>
    <property type="match status" value="1"/>
</dbReference>
<evidence type="ECO:0000313" key="2">
    <source>
        <dbReference type="EMBL" id="KAG5415000.1"/>
    </source>
</evidence>
<dbReference type="Pfam" id="PF02170">
    <property type="entry name" value="PAZ"/>
    <property type="match status" value="1"/>
</dbReference>
<dbReference type="InterPro" id="IPR003100">
    <property type="entry name" value="PAZ_dom"/>
</dbReference>
<sequence length="300" mass="34160">MHHLGEFLAGKRADGPQEALQILDIVLRTQMGLSLNVGMASAAFIEPLHVIKFVAQLLRKDVLSKPLSDSGRTKIKKGLRGVKFEVTHRANVITKYRIANLTTQPTKKLMFPVDENATMKSVIEYFQEMYGFTIQHTHLLCLQVGNQKKASYLHMEACKIVEGQRNTKRLNEKQITALLKVTCQRPRDRENDNLKTVQHNAYDQDPYAKKFCINIIKKLASVEARILPAPCLKYHENGKEKDCLPQVGQWNMMNKKVINGMGEQMGLCQLLTQCSIKCCSLEFNPELLVYTEQNEEDDLV</sequence>
<evidence type="ECO:0000313" key="3">
    <source>
        <dbReference type="Proteomes" id="UP000823674"/>
    </source>
</evidence>
<protein>
    <recommendedName>
        <fullName evidence="1">PAZ domain-containing protein</fullName>
    </recommendedName>
</protein>
<organism evidence="2 3">
    <name type="scientific">Brassica rapa subsp. trilocularis</name>
    <dbReference type="NCBI Taxonomy" id="1813537"/>
    <lineage>
        <taxon>Eukaryota</taxon>
        <taxon>Viridiplantae</taxon>
        <taxon>Streptophyta</taxon>
        <taxon>Embryophyta</taxon>
        <taxon>Tracheophyta</taxon>
        <taxon>Spermatophyta</taxon>
        <taxon>Magnoliopsida</taxon>
        <taxon>eudicotyledons</taxon>
        <taxon>Gunneridae</taxon>
        <taxon>Pentapetalae</taxon>
        <taxon>rosids</taxon>
        <taxon>malvids</taxon>
        <taxon>Brassicales</taxon>
        <taxon>Brassicaceae</taxon>
        <taxon>Brassiceae</taxon>
        <taxon>Brassica</taxon>
    </lineage>
</organism>
<proteinExistence type="predicted"/>
<dbReference type="Gene3D" id="3.40.50.2300">
    <property type="match status" value="1"/>
</dbReference>
<dbReference type="InterPro" id="IPR036085">
    <property type="entry name" value="PAZ_dom_sf"/>
</dbReference>
<reference evidence="2 3" key="1">
    <citation type="submission" date="2021-03" db="EMBL/GenBank/DDBJ databases">
        <authorList>
            <person name="King G.J."/>
            <person name="Bancroft I."/>
            <person name="Baten A."/>
            <person name="Bloomfield J."/>
            <person name="Borpatragohain P."/>
            <person name="He Z."/>
            <person name="Irish N."/>
            <person name="Irwin J."/>
            <person name="Liu K."/>
            <person name="Mauleon R.P."/>
            <person name="Moore J."/>
            <person name="Morris R."/>
            <person name="Ostergaard L."/>
            <person name="Wang B."/>
            <person name="Wells R."/>
        </authorList>
    </citation>
    <scope>NUCLEOTIDE SEQUENCE [LARGE SCALE GENOMIC DNA]</scope>
    <source>
        <strain evidence="2">R-o-18</strain>
        <tissue evidence="2">Leaf</tissue>
    </source>
</reference>
<dbReference type="Gene3D" id="2.170.260.10">
    <property type="entry name" value="paz domain"/>
    <property type="match status" value="1"/>
</dbReference>
<dbReference type="Pfam" id="PF16488">
    <property type="entry name" value="ArgoL2"/>
    <property type="match status" value="1"/>
</dbReference>
<dbReference type="InterPro" id="IPR032472">
    <property type="entry name" value="ArgoL2"/>
</dbReference>
<dbReference type="Proteomes" id="UP000823674">
    <property type="component" value="Chromosome A01"/>
</dbReference>
<comment type="caution">
    <text evidence="2">The sequence shown here is derived from an EMBL/GenBank/DDBJ whole genome shotgun (WGS) entry which is preliminary data.</text>
</comment>
<dbReference type="CDD" id="cd02846">
    <property type="entry name" value="PAZ_argonaute_like"/>
    <property type="match status" value="1"/>
</dbReference>
<evidence type="ECO:0000259" key="1">
    <source>
        <dbReference type="PROSITE" id="PS50821"/>
    </source>
</evidence>
<name>A0ABQ7NY36_BRACM</name>
<accession>A0ABQ7NY36</accession>